<evidence type="ECO:0000256" key="9">
    <source>
        <dbReference type="ARBA" id="ARBA00022741"/>
    </source>
</evidence>
<dbReference type="InterPro" id="IPR004358">
    <property type="entry name" value="Sig_transdc_His_kin-like_C"/>
</dbReference>
<evidence type="ECO:0000256" key="4">
    <source>
        <dbReference type="ARBA" id="ARBA00012438"/>
    </source>
</evidence>
<sequence>MTFSIRWKIFASFILLTAAMGGALYAYLVPTLERHLLTDLSDHLFSQAGIAAVAVSNETGELSHYAPRLAAEIGRQSKARVTIIAPDGRVAGDSQVSPDKLIDLENHKDRPEVIQALQTGQGSAIRYSTTLRSEMLYVAAPVNLHNTGIGTIRLALPLNSVDQLKMKLHVTLGLAILFAALIALALSSILSQLVYRPMRQISQLAGEIGAGQLSRRIQIRRDDEFGGLARVMNDMADRLQEQIHSLASERNRLDAILRCMGEGVMVTDNEGVMTLVNPAFCTLFEVQENISGRPLIEISRHPGLNDSFRSCLQKKSEHIQEITIEASSEKNVITYWVPLLDGDNVTGMVAVFHDITELKRLEKIRKDFVANVSHELRTPVTVIKGYSETLLGGVLTEDPERSQQFLSIILNHSERLAALISDLLSLSEMESGNFSLKLGPVDLGATIRHAAELLELKSVEKGVALKLGEIPAGTGILADQRRIEQVFFNLLDNGIKYTPAGGEVSINVASSDNNVTVTISDTGPGIPLPSLPRIFERFYRVDAARSREQGGTGLGLAIVKHIVQLHGGSISVDSPPGQGAIFRVILKKP</sequence>
<evidence type="ECO:0000256" key="1">
    <source>
        <dbReference type="ARBA" id="ARBA00000085"/>
    </source>
</evidence>
<keyword evidence="13" id="KW-0902">Two-component regulatory system</keyword>
<dbReference type="EMBL" id="JAHCVJ010000001">
    <property type="protein sequence ID" value="MBT0663314.1"/>
    <property type="molecule type" value="Genomic_DNA"/>
</dbReference>
<evidence type="ECO:0000256" key="5">
    <source>
        <dbReference type="ARBA" id="ARBA00022475"/>
    </source>
</evidence>
<dbReference type="PROSITE" id="PS50885">
    <property type="entry name" value="HAMP"/>
    <property type="match status" value="1"/>
</dbReference>
<evidence type="ECO:0000256" key="15">
    <source>
        <dbReference type="SAM" id="Coils"/>
    </source>
</evidence>
<dbReference type="NCBIfam" id="NF046044">
    <property type="entry name" value="PnpS"/>
    <property type="match status" value="1"/>
</dbReference>
<dbReference type="NCBIfam" id="TIGR00229">
    <property type="entry name" value="sensory_box"/>
    <property type="match status" value="1"/>
</dbReference>
<evidence type="ECO:0000256" key="6">
    <source>
        <dbReference type="ARBA" id="ARBA00022553"/>
    </source>
</evidence>
<dbReference type="SMART" id="SM00388">
    <property type="entry name" value="HisKA"/>
    <property type="match status" value="1"/>
</dbReference>
<evidence type="ECO:0000256" key="8">
    <source>
        <dbReference type="ARBA" id="ARBA00022692"/>
    </source>
</evidence>
<dbReference type="GO" id="GO:0005524">
    <property type="term" value="F:ATP binding"/>
    <property type="evidence" value="ECO:0007669"/>
    <property type="project" value="UniProtKB-KW"/>
</dbReference>
<accession>A0AAW4KY74</accession>
<dbReference type="InterPro" id="IPR035965">
    <property type="entry name" value="PAS-like_dom_sf"/>
</dbReference>
<evidence type="ECO:0000256" key="11">
    <source>
        <dbReference type="ARBA" id="ARBA00022840"/>
    </source>
</evidence>
<evidence type="ECO:0000256" key="7">
    <source>
        <dbReference type="ARBA" id="ARBA00022679"/>
    </source>
</evidence>
<dbReference type="Gene3D" id="3.30.565.10">
    <property type="entry name" value="Histidine kinase-like ATPase, C-terminal domain"/>
    <property type="match status" value="1"/>
</dbReference>
<dbReference type="InterPro" id="IPR003594">
    <property type="entry name" value="HATPase_dom"/>
</dbReference>
<dbReference type="RefSeq" id="WP_214170063.1">
    <property type="nucleotide sequence ID" value="NZ_JAHCVJ010000001.1"/>
</dbReference>
<proteinExistence type="predicted"/>
<keyword evidence="14 16" id="KW-0472">Membrane</keyword>
<dbReference type="CDD" id="cd06225">
    <property type="entry name" value="HAMP"/>
    <property type="match status" value="1"/>
</dbReference>
<dbReference type="PROSITE" id="PS50109">
    <property type="entry name" value="HIS_KIN"/>
    <property type="match status" value="1"/>
</dbReference>
<dbReference type="InterPro" id="IPR003661">
    <property type="entry name" value="HisK_dim/P_dom"/>
</dbReference>
<keyword evidence="6" id="KW-0597">Phosphoprotein</keyword>
<dbReference type="Pfam" id="PF16736">
    <property type="entry name" value="sCache_like"/>
    <property type="match status" value="1"/>
</dbReference>
<dbReference type="Pfam" id="PF00512">
    <property type="entry name" value="HisKA"/>
    <property type="match status" value="1"/>
</dbReference>
<dbReference type="FunFam" id="1.10.287.130:FF:000008">
    <property type="entry name" value="Two-component sensor histidine kinase"/>
    <property type="match status" value="1"/>
</dbReference>
<dbReference type="Gene3D" id="3.30.450.20">
    <property type="entry name" value="PAS domain"/>
    <property type="match status" value="2"/>
</dbReference>
<dbReference type="Pfam" id="PF00989">
    <property type="entry name" value="PAS"/>
    <property type="match status" value="1"/>
</dbReference>
<dbReference type="GO" id="GO:0005886">
    <property type="term" value="C:plasma membrane"/>
    <property type="evidence" value="ECO:0007669"/>
    <property type="project" value="UniProtKB-SubCell"/>
</dbReference>
<keyword evidence="7" id="KW-0808">Transferase</keyword>
<comment type="subcellular location">
    <subcellularLocation>
        <location evidence="3">Cell membrane</location>
    </subcellularLocation>
    <subcellularLocation>
        <location evidence="2">Membrane</location>
        <topology evidence="2">Multi-pass membrane protein</topology>
    </subcellularLocation>
</comment>
<dbReference type="InterPro" id="IPR031967">
    <property type="entry name" value="PhoR_single_Cache-like_dom"/>
</dbReference>
<dbReference type="CDD" id="cd00130">
    <property type="entry name" value="PAS"/>
    <property type="match status" value="1"/>
</dbReference>
<dbReference type="InterPro" id="IPR036890">
    <property type="entry name" value="HATPase_C_sf"/>
</dbReference>
<evidence type="ECO:0000256" key="13">
    <source>
        <dbReference type="ARBA" id="ARBA00023012"/>
    </source>
</evidence>
<keyword evidence="12 16" id="KW-1133">Transmembrane helix</keyword>
<dbReference type="SMART" id="SM00091">
    <property type="entry name" value="PAS"/>
    <property type="match status" value="1"/>
</dbReference>
<dbReference type="SUPFAM" id="SSF55785">
    <property type="entry name" value="PYP-like sensor domain (PAS domain)"/>
    <property type="match status" value="1"/>
</dbReference>
<dbReference type="SMART" id="SM00304">
    <property type="entry name" value="HAMP"/>
    <property type="match status" value="1"/>
</dbReference>
<protein>
    <recommendedName>
        <fullName evidence="4">histidine kinase</fullName>
        <ecNumber evidence="4">2.7.13.3</ecNumber>
    </recommendedName>
</protein>
<dbReference type="InterPro" id="IPR000014">
    <property type="entry name" value="PAS"/>
</dbReference>
<evidence type="ECO:0000256" key="10">
    <source>
        <dbReference type="ARBA" id="ARBA00022777"/>
    </source>
</evidence>
<dbReference type="PRINTS" id="PR00344">
    <property type="entry name" value="BCTRLSENSOR"/>
</dbReference>
<keyword evidence="11" id="KW-0067">ATP-binding</keyword>
<dbReference type="SUPFAM" id="SSF47384">
    <property type="entry name" value="Homodimeric domain of signal transducing histidine kinase"/>
    <property type="match status" value="1"/>
</dbReference>
<comment type="catalytic activity">
    <reaction evidence="1">
        <text>ATP + protein L-histidine = ADP + protein N-phospho-L-histidine.</text>
        <dbReference type="EC" id="2.7.13.3"/>
    </reaction>
</comment>
<keyword evidence="8 16" id="KW-0812">Transmembrane</keyword>
<dbReference type="FunFam" id="3.30.565.10:FF:000023">
    <property type="entry name" value="PAS domain-containing sensor histidine kinase"/>
    <property type="match status" value="1"/>
</dbReference>
<evidence type="ECO:0000256" key="2">
    <source>
        <dbReference type="ARBA" id="ARBA00004141"/>
    </source>
</evidence>
<name>A0AAW4KY74_9BACT</name>
<dbReference type="Pfam" id="PF02518">
    <property type="entry name" value="HATPase_c"/>
    <property type="match status" value="1"/>
</dbReference>
<dbReference type="GO" id="GO:0006355">
    <property type="term" value="P:regulation of DNA-templated transcription"/>
    <property type="evidence" value="ECO:0007669"/>
    <property type="project" value="InterPro"/>
</dbReference>
<evidence type="ECO:0000256" key="16">
    <source>
        <dbReference type="SAM" id="Phobius"/>
    </source>
</evidence>
<evidence type="ECO:0000313" key="19">
    <source>
        <dbReference type="EMBL" id="MBT0663314.1"/>
    </source>
</evidence>
<dbReference type="CDD" id="cd00082">
    <property type="entry name" value="HisKA"/>
    <property type="match status" value="1"/>
</dbReference>
<gene>
    <name evidence="19" type="ORF">KI809_03280</name>
</gene>
<evidence type="ECO:0000313" key="20">
    <source>
        <dbReference type="Proteomes" id="UP000811899"/>
    </source>
</evidence>
<keyword evidence="20" id="KW-1185">Reference proteome</keyword>
<dbReference type="InterPro" id="IPR013767">
    <property type="entry name" value="PAS_fold"/>
</dbReference>
<dbReference type="EC" id="2.7.13.3" evidence="4"/>
<dbReference type="SUPFAM" id="SSF158472">
    <property type="entry name" value="HAMP domain-like"/>
    <property type="match status" value="1"/>
</dbReference>
<dbReference type="Proteomes" id="UP000811899">
    <property type="component" value="Unassembled WGS sequence"/>
</dbReference>
<keyword evidence="10" id="KW-0418">Kinase</keyword>
<evidence type="ECO:0000259" key="17">
    <source>
        <dbReference type="PROSITE" id="PS50109"/>
    </source>
</evidence>
<dbReference type="SMART" id="SM00387">
    <property type="entry name" value="HATPase_c"/>
    <property type="match status" value="1"/>
</dbReference>
<evidence type="ECO:0000256" key="14">
    <source>
        <dbReference type="ARBA" id="ARBA00023136"/>
    </source>
</evidence>
<feature type="coiled-coil region" evidence="15">
    <location>
        <begin position="229"/>
        <end position="256"/>
    </location>
</feature>
<organism evidence="19 20">
    <name type="scientific">Geoanaerobacter pelophilus</name>
    <dbReference type="NCBI Taxonomy" id="60036"/>
    <lineage>
        <taxon>Bacteria</taxon>
        <taxon>Pseudomonadati</taxon>
        <taxon>Thermodesulfobacteriota</taxon>
        <taxon>Desulfuromonadia</taxon>
        <taxon>Geobacterales</taxon>
        <taxon>Geobacteraceae</taxon>
        <taxon>Geoanaerobacter</taxon>
    </lineage>
</organism>
<evidence type="ECO:0000256" key="3">
    <source>
        <dbReference type="ARBA" id="ARBA00004236"/>
    </source>
</evidence>
<evidence type="ECO:0000256" key="12">
    <source>
        <dbReference type="ARBA" id="ARBA00022989"/>
    </source>
</evidence>
<dbReference type="AlphaFoldDB" id="A0AAW4KY74"/>
<dbReference type="InterPro" id="IPR003660">
    <property type="entry name" value="HAMP_dom"/>
</dbReference>
<dbReference type="GO" id="GO:0000156">
    <property type="term" value="F:phosphorelay response regulator activity"/>
    <property type="evidence" value="ECO:0007669"/>
    <property type="project" value="TreeGrafter"/>
</dbReference>
<dbReference type="CDD" id="cd00075">
    <property type="entry name" value="HATPase"/>
    <property type="match status" value="1"/>
</dbReference>
<evidence type="ECO:0000259" key="18">
    <source>
        <dbReference type="PROSITE" id="PS50885"/>
    </source>
</evidence>
<feature type="domain" description="Histidine kinase" evidence="17">
    <location>
        <begin position="371"/>
        <end position="589"/>
    </location>
</feature>
<dbReference type="GO" id="GO:0030295">
    <property type="term" value="F:protein kinase activator activity"/>
    <property type="evidence" value="ECO:0007669"/>
    <property type="project" value="TreeGrafter"/>
</dbReference>
<keyword evidence="15" id="KW-0175">Coiled coil</keyword>
<dbReference type="PANTHER" id="PTHR42878">
    <property type="entry name" value="TWO-COMPONENT HISTIDINE KINASE"/>
    <property type="match status" value="1"/>
</dbReference>
<dbReference type="Pfam" id="PF00672">
    <property type="entry name" value="HAMP"/>
    <property type="match status" value="1"/>
</dbReference>
<dbReference type="GO" id="GO:0007234">
    <property type="term" value="P:osmosensory signaling via phosphorelay pathway"/>
    <property type="evidence" value="ECO:0007669"/>
    <property type="project" value="TreeGrafter"/>
</dbReference>
<dbReference type="Gene3D" id="1.10.287.130">
    <property type="match status" value="1"/>
</dbReference>
<keyword evidence="5" id="KW-1003">Cell membrane</keyword>
<dbReference type="GO" id="GO:0000155">
    <property type="term" value="F:phosphorelay sensor kinase activity"/>
    <property type="evidence" value="ECO:0007669"/>
    <property type="project" value="InterPro"/>
</dbReference>
<feature type="transmembrane region" description="Helical" evidence="16">
    <location>
        <begin position="172"/>
        <end position="195"/>
    </location>
</feature>
<dbReference type="InterPro" id="IPR036097">
    <property type="entry name" value="HisK_dim/P_sf"/>
</dbReference>
<dbReference type="InterPro" id="IPR005467">
    <property type="entry name" value="His_kinase_dom"/>
</dbReference>
<dbReference type="SUPFAM" id="SSF55874">
    <property type="entry name" value="ATPase domain of HSP90 chaperone/DNA topoisomerase II/histidine kinase"/>
    <property type="match status" value="1"/>
</dbReference>
<keyword evidence="9" id="KW-0547">Nucleotide-binding</keyword>
<dbReference type="InterPro" id="IPR050351">
    <property type="entry name" value="BphY/WalK/GraS-like"/>
</dbReference>
<comment type="caution">
    <text evidence="19">The sequence shown here is derived from an EMBL/GenBank/DDBJ whole genome shotgun (WGS) entry which is preliminary data.</text>
</comment>
<feature type="domain" description="HAMP" evidence="18">
    <location>
        <begin position="196"/>
        <end position="244"/>
    </location>
</feature>
<dbReference type="PANTHER" id="PTHR42878:SF7">
    <property type="entry name" value="SENSOR HISTIDINE KINASE GLRK"/>
    <property type="match status" value="1"/>
</dbReference>
<dbReference type="Gene3D" id="6.10.340.10">
    <property type="match status" value="1"/>
</dbReference>
<reference evidence="19 20" key="1">
    <citation type="submission" date="2021-05" db="EMBL/GenBank/DDBJ databases">
        <title>The draft genome of Geobacter pelophilus DSM 12255.</title>
        <authorList>
            <person name="Xu Z."/>
            <person name="Masuda Y."/>
            <person name="Itoh H."/>
            <person name="Senoo K."/>
        </authorList>
    </citation>
    <scope>NUCLEOTIDE SEQUENCE [LARGE SCALE GENOMIC DNA]</scope>
    <source>
        <strain evidence="19 20">DSM 12255</strain>
    </source>
</reference>